<dbReference type="Proteomes" id="UP000198287">
    <property type="component" value="Unassembled WGS sequence"/>
</dbReference>
<organism evidence="1 2">
    <name type="scientific">Folsomia candida</name>
    <name type="common">Springtail</name>
    <dbReference type="NCBI Taxonomy" id="158441"/>
    <lineage>
        <taxon>Eukaryota</taxon>
        <taxon>Metazoa</taxon>
        <taxon>Ecdysozoa</taxon>
        <taxon>Arthropoda</taxon>
        <taxon>Hexapoda</taxon>
        <taxon>Collembola</taxon>
        <taxon>Entomobryomorpha</taxon>
        <taxon>Isotomoidea</taxon>
        <taxon>Isotomidae</taxon>
        <taxon>Proisotominae</taxon>
        <taxon>Folsomia</taxon>
    </lineage>
</organism>
<dbReference type="AlphaFoldDB" id="A0A226DID3"/>
<evidence type="ECO:0000313" key="2">
    <source>
        <dbReference type="Proteomes" id="UP000198287"/>
    </source>
</evidence>
<gene>
    <name evidence="1" type="ORF">Fcan01_20239</name>
</gene>
<comment type="caution">
    <text evidence="1">The sequence shown here is derived from an EMBL/GenBank/DDBJ whole genome shotgun (WGS) entry which is preliminary data.</text>
</comment>
<reference evidence="1 2" key="1">
    <citation type="submission" date="2015-12" db="EMBL/GenBank/DDBJ databases">
        <title>The genome of Folsomia candida.</title>
        <authorList>
            <person name="Faddeeva A."/>
            <person name="Derks M.F."/>
            <person name="Anvar Y."/>
            <person name="Smit S."/>
            <person name="Van Straalen N."/>
            <person name="Roelofs D."/>
        </authorList>
    </citation>
    <scope>NUCLEOTIDE SEQUENCE [LARGE SCALE GENOMIC DNA]</scope>
    <source>
        <strain evidence="1 2">VU population</strain>
        <tissue evidence="1">Whole body</tissue>
    </source>
</reference>
<protein>
    <submittedName>
        <fullName evidence="1">Uncharacterized protein</fullName>
    </submittedName>
</protein>
<accession>A0A226DID3</accession>
<sequence>MMSDPLPPTYYPTTTKIDFPPEIYTLMDILLNENSAKDEIISEATAALGDTFSNFATHFSSPSNMLVVFDAMKNFITIQPSFSDQFNYTNQLALILSSIAIPAKTL</sequence>
<proteinExistence type="predicted"/>
<name>A0A226DID3_FOLCA</name>
<keyword evidence="2" id="KW-1185">Reference proteome</keyword>
<evidence type="ECO:0000313" key="1">
    <source>
        <dbReference type="EMBL" id="OXA45302.1"/>
    </source>
</evidence>
<dbReference type="EMBL" id="LNIX01000018">
    <property type="protein sequence ID" value="OXA45302.1"/>
    <property type="molecule type" value="Genomic_DNA"/>
</dbReference>